<keyword evidence="3" id="KW-1185">Reference proteome</keyword>
<reference evidence="2 3" key="1">
    <citation type="submission" date="2016-10" db="EMBL/GenBank/DDBJ databases">
        <authorList>
            <person name="Varghese N."/>
            <person name="Submissions S."/>
        </authorList>
    </citation>
    <scope>NUCLEOTIDE SEQUENCE [LARGE SCALE GENOMIC DNA]</scope>
    <source>
        <strain evidence="2 3">Mar_2010_102</strain>
    </source>
</reference>
<keyword evidence="1" id="KW-1133">Transmembrane helix</keyword>
<keyword evidence="1" id="KW-0472">Membrane</keyword>
<feature type="transmembrane region" description="Helical" evidence="1">
    <location>
        <begin position="12"/>
        <end position="34"/>
    </location>
</feature>
<protein>
    <recommendedName>
        <fullName evidence="4">PH domain-containing protein</fullName>
    </recommendedName>
</protein>
<accession>A0A1H1LBF9</accession>
<proteinExistence type="predicted"/>
<dbReference type="AlphaFoldDB" id="A0A1H1LBF9"/>
<evidence type="ECO:0000256" key="1">
    <source>
        <dbReference type="SAM" id="Phobius"/>
    </source>
</evidence>
<feature type="transmembrane region" description="Helical" evidence="1">
    <location>
        <begin position="46"/>
        <end position="66"/>
    </location>
</feature>
<keyword evidence="1" id="KW-0812">Transmembrane</keyword>
<sequence>MRKIYFDNFQSVQNGILLGISILCFIISGIDYFTERVENLDRILRVLGHLSIILIWCKMFIFRYSVSWNKAGINIRIKKFFGKGFSFKKIRKFQFEENKLIIYKIGNKKYEFDLSNVERSSQRKLIEILDQNTVGNNGSSQITGS</sequence>
<name>A0A1H1LBF9_9FLAO</name>
<gene>
    <name evidence="2" type="ORF">SAMN04488552_0688</name>
</gene>
<organism evidence="2 3">
    <name type="scientific">Christiangramia echinicola</name>
    <dbReference type="NCBI Taxonomy" id="279359"/>
    <lineage>
        <taxon>Bacteria</taxon>
        <taxon>Pseudomonadati</taxon>
        <taxon>Bacteroidota</taxon>
        <taxon>Flavobacteriia</taxon>
        <taxon>Flavobacteriales</taxon>
        <taxon>Flavobacteriaceae</taxon>
        <taxon>Christiangramia</taxon>
    </lineage>
</organism>
<dbReference type="STRING" id="1250231.SAMN04488552_0688"/>
<evidence type="ECO:0000313" key="3">
    <source>
        <dbReference type="Proteomes" id="UP000198858"/>
    </source>
</evidence>
<dbReference type="EMBL" id="LT629745">
    <property type="protein sequence ID" value="SDR71894.1"/>
    <property type="molecule type" value="Genomic_DNA"/>
</dbReference>
<evidence type="ECO:0000313" key="2">
    <source>
        <dbReference type="EMBL" id="SDR71894.1"/>
    </source>
</evidence>
<evidence type="ECO:0008006" key="4">
    <source>
        <dbReference type="Google" id="ProtNLM"/>
    </source>
</evidence>
<dbReference type="Proteomes" id="UP000198858">
    <property type="component" value="Chromosome I"/>
</dbReference>